<name>A0A0F9IA91_9ZZZZ</name>
<sequence length="64" mass="7627">MFKITYDNIEDLREKLNEIKNRDENRDENIDIENMEDGSFKVNKTTADHSNRQEFIYKDGSISV</sequence>
<reference evidence="2" key="1">
    <citation type="journal article" date="2015" name="Nature">
        <title>Complex archaea that bridge the gap between prokaryotes and eukaryotes.</title>
        <authorList>
            <person name="Spang A."/>
            <person name="Saw J.H."/>
            <person name="Jorgensen S.L."/>
            <person name="Zaremba-Niedzwiedzka K."/>
            <person name="Martijn J."/>
            <person name="Lind A.E."/>
            <person name="van Eijk R."/>
            <person name="Schleper C."/>
            <person name="Guy L."/>
            <person name="Ettema T.J."/>
        </authorList>
    </citation>
    <scope>NUCLEOTIDE SEQUENCE</scope>
</reference>
<dbReference type="EMBL" id="LAZR01019931">
    <property type="protein sequence ID" value="KKL90740.1"/>
    <property type="molecule type" value="Genomic_DNA"/>
</dbReference>
<comment type="caution">
    <text evidence="2">The sequence shown here is derived from an EMBL/GenBank/DDBJ whole genome shotgun (WGS) entry which is preliminary data.</text>
</comment>
<keyword evidence="1" id="KW-0175">Coiled coil</keyword>
<evidence type="ECO:0000313" key="2">
    <source>
        <dbReference type="EMBL" id="KKL90740.1"/>
    </source>
</evidence>
<gene>
    <name evidence="2" type="ORF">LCGC14_1901700</name>
</gene>
<feature type="coiled-coil region" evidence="1">
    <location>
        <begin position="2"/>
        <end position="29"/>
    </location>
</feature>
<protein>
    <submittedName>
        <fullName evidence="2">Uncharacterized protein</fullName>
    </submittedName>
</protein>
<proteinExistence type="predicted"/>
<feature type="non-terminal residue" evidence="2">
    <location>
        <position position="64"/>
    </location>
</feature>
<organism evidence="2">
    <name type="scientific">marine sediment metagenome</name>
    <dbReference type="NCBI Taxonomy" id="412755"/>
    <lineage>
        <taxon>unclassified sequences</taxon>
        <taxon>metagenomes</taxon>
        <taxon>ecological metagenomes</taxon>
    </lineage>
</organism>
<evidence type="ECO:0000256" key="1">
    <source>
        <dbReference type="SAM" id="Coils"/>
    </source>
</evidence>
<dbReference type="AlphaFoldDB" id="A0A0F9IA91"/>
<accession>A0A0F9IA91</accession>